<evidence type="ECO:0000256" key="2">
    <source>
        <dbReference type="PROSITE-ProRule" id="PRU00176"/>
    </source>
</evidence>
<evidence type="ECO:0000313" key="5">
    <source>
        <dbReference type="EMBL" id="CAG5113808.1"/>
    </source>
</evidence>
<dbReference type="InterPro" id="IPR000504">
    <property type="entry name" value="RRM_dom"/>
</dbReference>
<evidence type="ECO:0000256" key="3">
    <source>
        <dbReference type="SAM" id="Coils"/>
    </source>
</evidence>
<evidence type="ECO:0000313" key="6">
    <source>
        <dbReference type="Proteomes" id="UP001158576"/>
    </source>
</evidence>
<reference evidence="5 6" key="1">
    <citation type="submission" date="2021-04" db="EMBL/GenBank/DDBJ databases">
        <authorList>
            <person name="Bliznina A."/>
        </authorList>
    </citation>
    <scope>NUCLEOTIDE SEQUENCE [LARGE SCALE GENOMIC DNA]</scope>
</reference>
<dbReference type="SMART" id="SM00360">
    <property type="entry name" value="RRM"/>
    <property type="match status" value="1"/>
</dbReference>
<dbReference type="PROSITE" id="PS50102">
    <property type="entry name" value="RRM"/>
    <property type="match status" value="1"/>
</dbReference>
<dbReference type="InterPro" id="IPR035979">
    <property type="entry name" value="RBD_domain_sf"/>
</dbReference>
<accession>A0ABN7T848</accession>
<keyword evidence="3" id="KW-0175">Coiled coil</keyword>
<dbReference type="InterPro" id="IPR012677">
    <property type="entry name" value="Nucleotide-bd_a/b_plait_sf"/>
</dbReference>
<feature type="domain" description="RRM" evidence="4">
    <location>
        <begin position="42"/>
        <end position="117"/>
    </location>
</feature>
<protein>
    <submittedName>
        <fullName evidence="5">Oidioi.mRNA.OKI2018_I69.chr2.g7898.t1.cds</fullName>
    </submittedName>
</protein>
<evidence type="ECO:0000259" key="4">
    <source>
        <dbReference type="PROSITE" id="PS50102"/>
    </source>
</evidence>
<dbReference type="PANTHER" id="PTHR48026">
    <property type="entry name" value="HOMOLOGOUS TO DROSOPHILA SQD (SQUID) PROTEIN"/>
    <property type="match status" value="1"/>
</dbReference>
<dbReference type="SUPFAM" id="SSF54928">
    <property type="entry name" value="RNA-binding domain, RBD"/>
    <property type="match status" value="1"/>
</dbReference>
<gene>
    <name evidence="5" type="ORF">OKIOD_LOCUS16663</name>
</gene>
<dbReference type="EMBL" id="OU015567">
    <property type="protein sequence ID" value="CAG5113808.1"/>
    <property type="molecule type" value="Genomic_DNA"/>
</dbReference>
<dbReference type="PANTHER" id="PTHR48026:SF14">
    <property type="entry name" value="HETEROGENEOUS NUCLEAR RIBONUCLEOPROTEIN A1"/>
    <property type="match status" value="1"/>
</dbReference>
<sequence length="422" mass="48677">MGTAVDEVMNNRPHKVAGHVLHPKRAFSRNETLDPAVTVSTAKLYIGSIGDLRESEIRRYFGSYGVIQELELFANKGEAFIVFQDHDSVDRIVSDEHTVAGRPVETRKNLSISRIEKAIERRERQQHCRAQDWNHRQYYGGHHPYARPYNEENGGYHNWGGYDRGFDQGRYGDGGYTMERCRPSQEKYGGPYIREQLPPRGYEGYEGGYNRPPPDWYSHPRDYYGTFQQNRYGGHPVHPGDSYLSRNFPSLFPPAPTPWHGEYATPTGGPGFPGPMAYTNIQSVEPESTKLKREISSLRGQVDECTRVAINRQKIDANFIKNLKNQIQHVREEQQGEKEKLNEAQETIKKSGMADERNELNRSSEAKIRRLRCLKNHEIDMITTRFKKKAVELHLLRGELQELKMENDVLVGVNKTKERFLQ</sequence>
<dbReference type="Proteomes" id="UP001158576">
    <property type="component" value="Chromosome 2"/>
</dbReference>
<name>A0ABN7T848_OIKDI</name>
<keyword evidence="1 2" id="KW-0694">RNA-binding</keyword>
<feature type="coiled-coil region" evidence="3">
    <location>
        <begin position="320"/>
        <end position="351"/>
    </location>
</feature>
<dbReference type="Gene3D" id="3.30.70.330">
    <property type="match status" value="1"/>
</dbReference>
<keyword evidence="6" id="KW-1185">Reference proteome</keyword>
<evidence type="ECO:0000256" key="1">
    <source>
        <dbReference type="ARBA" id="ARBA00022884"/>
    </source>
</evidence>
<dbReference type="Pfam" id="PF00076">
    <property type="entry name" value="RRM_1"/>
    <property type="match status" value="1"/>
</dbReference>
<proteinExistence type="predicted"/>
<organism evidence="5 6">
    <name type="scientific">Oikopleura dioica</name>
    <name type="common">Tunicate</name>
    <dbReference type="NCBI Taxonomy" id="34765"/>
    <lineage>
        <taxon>Eukaryota</taxon>
        <taxon>Metazoa</taxon>
        <taxon>Chordata</taxon>
        <taxon>Tunicata</taxon>
        <taxon>Appendicularia</taxon>
        <taxon>Copelata</taxon>
        <taxon>Oikopleuridae</taxon>
        <taxon>Oikopleura</taxon>
    </lineage>
</organism>